<evidence type="ECO:0000313" key="5">
    <source>
        <dbReference type="EMBL" id="PAU81373.1"/>
    </source>
</evidence>
<dbReference type="InterPro" id="IPR000160">
    <property type="entry name" value="GGDEF_dom"/>
</dbReference>
<dbReference type="Pfam" id="PF08448">
    <property type="entry name" value="PAS_4"/>
    <property type="match status" value="1"/>
</dbReference>
<dbReference type="Proteomes" id="UP000218896">
    <property type="component" value="Unassembled WGS sequence"/>
</dbReference>
<dbReference type="GO" id="GO:1902201">
    <property type="term" value="P:negative regulation of bacterial-type flagellum-dependent cell motility"/>
    <property type="evidence" value="ECO:0007669"/>
    <property type="project" value="TreeGrafter"/>
</dbReference>
<dbReference type="EMBL" id="NSKD01000002">
    <property type="protein sequence ID" value="PAU81373.1"/>
    <property type="molecule type" value="Genomic_DNA"/>
</dbReference>
<dbReference type="RefSeq" id="WP_095617095.1">
    <property type="nucleotide sequence ID" value="NZ_NSKD01000002.1"/>
</dbReference>
<evidence type="ECO:0000256" key="3">
    <source>
        <dbReference type="ARBA" id="ARBA00034247"/>
    </source>
</evidence>
<dbReference type="EC" id="2.7.7.65" evidence="2"/>
<dbReference type="InterPro" id="IPR029787">
    <property type="entry name" value="Nucleotide_cyclase"/>
</dbReference>
<comment type="caution">
    <text evidence="5">The sequence shown here is derived from an EMBL/GenBank/DDBJ whole genome shotgun (WGS) entry which is preliminary data.</text>
</comment>
<dbReference type="CDD" id="cd01949">
    <property type="entry name" value="GGDEF"/>
    <property type="match status" value="1"/>
</dbReference>
<protein>
    <recommendedName>
        <fullName evidence="2">diguanylate cyclase</fullName>
        <ecNumber evidence="2">2.7.7.65</ecNumber>
    </recommendedName>
</protein>
<proteinExistence type="predicted"/>
<sequence length="325" mass="36473">MTESRNELHEFHWIMDMLQTIEVGLVVLDSGFGIQLWNGFMENHSGLSATRLQGRSLFEVFPDIPEGWLRRKVETALTLNMRTFSTWEQRPHPFPFRNARPITGTEPYMYQNITFSPLTSASGAVDHVCLVVYDVTDSATARLRMERANARLQQQSQSDGLTGLLNRGAWESLLASEFERFRRYGSIGTLLMLDIDHFKPINDTWGHQVGDDVIRAVSAMISERLRQTDIAGRYGGEEFVVILPETDIGGGEILGERLRQSISTMEVTTEAGIVQCTISLGVAQVSSTMADHHQWLSQVDKALYAAKDNGRNQIALAQNPHPVSH</sequence>
<dbReference type="OrthoDB" id="9812260at2"/>
<dbReference type="GO" id="GO:0043709">
    <property type="term" value="P:cell adhesion involved in single-species biofilm formation"/>
    <property type="evidence" value="ECO:0007669"/>
    <property type="project" value="TreeGrafter"/>
</dbReference>
<feature type="domain" description="GGDEF" evidence="4">
    <location>
        <begin position="186"/>
        <end position="319"/>
    </location>
</feature>
<dbReference type="PANTHER" id="PTHR45138:SF9">
    <property type="entry name" value="DIGUANYLATE CYCLASE DGCM-RELATED"/>
    <property type="match status" value="1"/>
</dbReference>
<dbReference type="InterPro" id="IPR043128">
    <property type="entry name" value="Rev_trsase/Diguanyl_cyclase"/>
</dbReference>
<dbReference type="NCBIfam" id="TIGR00229">
    <property type="entry name" value="sensory_box"/>
    <property type="match status" value="1"/>
</dbReference>
<dbReference type="Pfam" id="PF00990">
    <property type="entry name" value="GGDEF"/>
    <property type="match status" value="1"/>
</dbReference>
<dbReference type="InterPro" id="IPR035965">
    <property type="entry name" value="PAS-like_dom_sf"/>
</dbReference>
<dbReference type="PANTHER" id="PTHR45138">
    <property type="entry name" value="REGULATORY COMPONENTS OF SENSORY TRANSDUCTION SYSTEM"/>
    <property type="match status" value="1"/>
</dbReference>
<dbReference type="InterPro" id="IPR050469">
    <property type="entry name" value="Diguanylate_Cyclase"/>
</dbReference>
<dbReference type="InterPro" id="IPR000014">
    <property type="entry name" value="PAS"/>
</dbReference>
<evidence type="ECO:0000259" key="4">
    <source>
        <dbReference type="PROSITE" id="PS50887"/>
    </source>
</evidence>
<organism evidence="5 6">
    <name type="scientific">Halovibrio salipaludis</name>
    <dbReference type="NCBI Taxonomy" id="2032626"/>
    <lineage>
        <taxon>Bacteria</taxon>
        <taxon>Pseudomonadati</taxon>
        <taxon>Pseudomonadota</taxon>
        <taxon>Gammaproteobacteria</taxon>
        <taxon>Oceanospirillales</taxon>
        <taxon>Halomonadaceae</taxon>
        <taxon>Halovibrio</taxon>
    </lineage>
</organism>
<dbReference type="FunFam" id="3.30.70.270:FF:000001">
    <property type="entry name" value="Diguanylate cyclase domain protein"/>
    <property type="match status" value="1"/>
</dbReference>
<dbReference type="AlphaFoldDB" id="A0A2A2FA01"/>
<dbReference type="InterPro" id="IPR013656">
    <property type="entry name" value="PAS_4"/>
</dbReference>
<keyword evidence="6" id="KW-1185">Reference proteome</keyword>
<reference evidence="5 6" key="1">
    <citation type="submission" date="2017-08" db="EMBL/GenBank/DDBJ databases">
        <title>Halovibrio sewagensis sp. nov., isolated from wastewater of high salinity.</title>
        <authorList>
            <person name="Dong X."/>
            <person name="Zhang G."/>
        </authorList>
    </citation>
    <scope>NUCLEOTIDE SEQUENCE [LARGE SCALE GENOMIC DNA]</scope>
    <source>
        <strain evidence="5 6">YL5-2</strain>
    </source>
</reference>
<comment type="catalytic activity">
    <reaction evidence="3">
        <text>2 GTP = 3',3'-c-di-GMP + 2 diphosphate</text>
        <dbReference type="Rhea" id="RHEA:24898"/>
        <dbReference type="ChEBI" id="CHEBI:33019"/>
        <dbReference type="ChEBI" id="CHEBI:37565"/>
        <dbReference type="ChEBI" id="CHEBI:58805"/>
        <dbReference type="EC" id="2.7.7.65"/>
    </reaction>
</comment>
<accession>A0A2A2FA01</accession>
<dbReference type="NCBIfam" id="TIGR00254">
    <property type="entry name" value="GGDEF"/>
    <property type="match status" value="1"/>
</dbReference>
<dbReference type="SMART" id="SM00267">
    <property type="entry name" value="GGDEF"/>
    <property type="match status" value="1"/>
</dbReference>
<dbReference type="SUPFAM" id="SSF55073">
    <property type="entry name" value="Nucleotide cyclase"/>
    <property type="match status" value="1"/>
</dbReference>
<dbReference type="Gene3D" id="3.30.70.270">
    <property type="match status" value="1"/>
</dbReference>
<gene>
    <name evidence="5" type="ORF">CK501_07465</name>
</gene>
<dbReference type="PROSITE" id="PS50887">
    <property type="entry name" value="GGDEF"/>
    <property type="match status" value="1"/>
</dbReference>
<comment type="cofactor">
    <cofactor evidence="1">
        <name>Mg(2+)</name>
        <dbReference type="ChEBI" id="CHEBI:18420"/>
    </cofactor>
</comment>
<evidence type="ECO:0000256" key="1">
    <source>
        <dbReference type="ARBA" id="ARBA00001946"/>
    </source>
</evidence>
<dbReference type="GO" id="GO:0005886">
    <property type="term" value="C:plasma membrane"/>
    <property type="evidence" value="ECO:0007669"/>
    <property type="project" value="TreeGrafter"/>
</dbReference>
<dbReference type="Gene3D" id="3.30.450.20">
    <property type="entry name" value="PAS domain"/>
    <property type="match status" value="1"/>
</dbReference>
<name>A0A2A2FA01_9GAMM</name>
<evidence type="ECO:0000256" key="2">
    <source>
        <dbReference type="ARBA" id="ARBA00012528"/>
    </source>
</evidence>
<dbReference type="SMART" id="SM00091">
    <property type="entry name" value="PAS"/>
    <property type="match status" value="1"/>
</dbReference>
<dbReference type="SUPFAM" id="SSF55785">
    <property type="entry name" value="PYP-like sensor domain (PAS domain)"/>
    <property type="match status" value="1"/>
</dbReference>
<dbReference type="GO" id="GO:0052621">
    <property type="term" value="F:diguanylate cyclase activity"/>
    <property type="evidence" value="ECO:0007669"/>
    <property type="project" value="UniProtKB-EC"/>
</dbReference>
<evidence type="ECO:0000313" key="6">
    <source>
        <dbReference type="Proteomes" id="UP000218896"/>
    </source>
</evidence>